<feature type="compositionally biased region" description="Polar residues" evidence="2">
    <location>
        <begin position="1"/>
        <end position="13"/>
    </location>
</feature>
<evidence type="ECO:0000313" key="4">
    <source>
        <dbReference type="EMBL" id="SCP99931.1"/>
    </source>
</evidence>
<dbReference type="GO" id="GO:0003677">
    <property type="term" value="F:DNA binding"/>
    <property type="evidence" value="ECO:0007669"/>
    <property type="project" value="InterPro"/>
</dbReference>
<accession>A0A1D3TZD8</accession>
<dbReference type="SUPFAM" id="SSF109709">
    <property type="entry name" value="KorB DNA-binding domain-like"/>
    <property type="match status" value="1"/>
</dbReference>
<evidence type="ECO:0000256" key="1">
    <source>
        <dbReference type="ARBA" id="ARBA00006295"/>
    </source>
</evidence>
<keyword evidence="5" id="KW-1185">Reference proteome</keyword>
<dbReference type="InterPro" id="IPR004437">
    <property type="entry name" value="ParB/RepB/Spo0J"/>
</dbReference>
<dbReference type="Gene3D" id="1.10.10.2830">
    <property type="match status" value="1"/>
</dbReference>
<dbReference type="CDD" id="cd16407">
    <property type="entry name" value="ParB_N_like"/>
    <property type="match status" value="1"/>
</dbReference>
<dbReference type="Pfam" id="PF02195">
    <property type="entry name" value="ParB_N"/>
    <property type="match status" value="1"/>
</dbReference>
<feature type="domain" description="ParB-like N-terminal" evidence="3">
    <location>
        <begin position="29"/>
        <end position="120"/>
    </location>
</feature>
<reference evidence="4 5" key="1">
    <citation type="submission" date="2016-09" db="EMBL/GenBank/DDBJ databases">
        <authorList>
            <person name="Capua I."/>
            <person name="De Benedictis P."/>
            <person name="Joannis T."/>
            <person name="Lombin L.H."/>
            <person name="Cattoli G."/>
        </authorList>
    </citation>
    <scope>NUCLEOTIDE SEQUENCE [LARGE SCALE GENOMIC DNA]</scope>
    <source>
        <strain evidence="4 5">GluBS11</strain>
    </source>
</reference>
<dbReference type="InterPro" id="IPR050336">
    <property type="entry name" value="Chromosome_partition/occlusion"/>
</dbReference>
<dbReference type="InterPro" id="IPR036086">
    <property type="entry name" value="ParB/Sulfiredoxin_sf"/>
</dbReference>
<dbReference type="GO" id="GO:0005694">
    <property type="term" value="C:chromosome"/>
    <property type="evidence" value="ECO:0007669"/>
    <property type="project" value="TreeGrafter"/>
</dbReference>
<protein>
    <submittedName>
        <fullName evidence="4">Chromosome partitioning protein, ParB family</fullName>
    </submittedName>
</protein>
<dbReference type="NCBIfam" id="TIGR00180">
    <property type="entry name" value="parB_part"/>
    <property type="match status" value="1"/>
</dbReference>
<dbReference type="SUPFAM" id="SSF110849">
    <property type="entry name" value="ParB/Sulfiredoxin"/>
    <property type="match status" value="1"/>
</dbReference>
<dbReference type="GO" id="GO:0007059">
    <property type="term" value="P:chromosome segregation"/>
    <property type="evidence" value="ECO:0007669"/>
    <property type="project" value="UniProtKB-KW"/>
</dbReference>
<evidence type="ECO:0000313" key="5">
    <source>
        <dbReference type="Proteomes" id="UP000199315"/>
    </source>
</evidence>
<dbReference type="SMART" id="SM00470">
    <property type="entry name" value="ParB"/>
    <property type="match status" value="1"/>
</dbReference>
<feature type="region of interest" description="Disordered" evidence="2">
    <location>
        <begin position="1"/>
        <end position="22"/>
    </location>
</feature>
<comment type="similarity">
    <text evidence="1">Belongs to the ParB family.</text>
</comment>
<dbReference type="STRING" id="1619234.SAMN05421730_10742"/>
<dbReference type="Gene3D" id="3.90.1530.30">
    <property type="match status" value="1"/>
</dbReference>
<dbReference type="EMBL" id="FMKA01000074">
    <property type="protein sequence ID" value="SCP99931.1"/>
    <property type="molecule type" value="Genomic_DNA"/>
</dbReference>
<dbReference type="RefSeq" id="WP_242875701.1">
    <property type="nucleotide sequence ID" value="NZ_FMKA01000074.1"/>
</dbReference>
<dbReference type="AlphaFoldDB" id="A0A1D3TZD8"/>
<dbReference type="PANTHER" id="PTHR33375:SF1">
    <property type="entry name" value="CHROMOSOME-PARTITIONING PROTEIN PARB-RELATED"/>
    <property type="match status" value="1"/>
</dbReference>
<evidence type="ECO:0000256" key="2">
    <source>
        <dbReference type="SAM" id="MobiDB-lite"/>
    </source>
</evidence>
<dbReference type="InterPro" id="IPR003115">
    <property type="entry name" value="ParB_N"/>
</dbReference>
<sequence>MEEKNSMCSNWQGDQGIESDKDNKHEKIAVIPLNQLKDFKNHPFKVELNTELFELMQSIEKEGVLVPLLARPNPEGEGYEIVAGHRRKAACEWAGITDVPVVIRNFDDEQAIIAMVDSNLQRENIKPSEKAYAYKMRLEAMKRQGQRTDLTSDQVGPKLEDNPTLMVKKLEAGYDKDGIWNITEGDEIINRRSNELLAKQIGESTTQIKRYICLTNLVPKILDMVDEGKIAFTIAVELSYLKEEEQYELHAVIDLEQCTPSLSQANRLKRMSQAGNLDMDAMYDVLGEEKPNQKVQIKIQAERLDQYFPSNYTDRQKVELIEKLVKSWHDLRIQKR</sequence>
<name>A0A1D3TZD8_9FIRM</name>
<proteinExistence type="inferred from homology"/>
<gene>
    <name evidence="4" type="ORF">SAMN05421730_10742</name>
</gene>
<organism evidence="4 5">
    <name type="scientific">Anaerobium acetethylicum</name>
    <dbReference type="NCBI Taxonomy" id="1619234"/>
    <lineage>
        <taxon>Bacteria</taxon>
        <taxon>Bacillati</taxon>
        <taxon>Bacillota</taxon>
        <taxon>Clostridia</taxon>
        <taxon>Lachnospirales</taxon>
        <taxon>Lachnospiraceae</taxon>
        <taxon>Anaerobium</taxon>
    </lineage>
</organism>
<dbReference type="PANTHER" id="PTHR33375">
    <property type="entry name" value="CHROMOSOME-PARTITIONING PROTEIN PARB-RELATED"/>
    <property type="match status" value="1"/>
</dbReference>
<dbReference type="Proteomes" id="UP000199315">
    <property type="component" value="Unassembled WGS sequence"/>
</dbReference>
<evidence type="ECO:0000259" key="3">
    <source>
        <dbReference type="SMART" id="SM00470"/>
    </source>
</evidence>